<dbReference type="EMBL" id="ML170399">
    <property type="protein sequence ID" value="TDL14058.1"/>
    <property type="molecule type" value="Genomic_DNA"/>
</dbReference>
<protein>
    <recommendedName>
        <fullName evidence="4">BAH domain-containing protein</fullName>
    </recommendedName>
</protein>
<dbReference type="PANTHER" id="PTHR46364">
    <property type="entry name" value="OS08G0421900 PROTEIN"/>
    <property type="match status" value="1"/>
</dbReference>
<evidence type="ECO:0000256" key="1">
    <source>
        <dbReference type="SAM" id="MobiDB-lite"/>
    </source>
</evidence>
<evidence type="ECO:0008006" key="4">
    <source>
        <dbReference type="Google" id="ProtNLM"/>
    </source>
</evidence>
<dbReference type="InterPro" id="IPR043151">
    <property type="entry name" value="BAH_sf"/>
</dbReference>
<dbReference type="Proteomes" id="UP000294933">
    <property type="component" value="Unassembled WGS sequence"/>
</dbReference>
<feature type="compositionally biased region" description="Basic residues" evidence="1">
    <location>
        <begin position="1"/>
        <end position="22"/>
    </location>
</feature>
<sequence>MPRAARKTKRTHATRSKRSKPSRHADIDTRKNPIKSKFDAGSPVDKYERSGLQVAPEGEPHSLHVMWKAVVRQIHVDDNDDAILLVHWFYSREDMMALAARENIELRKGSWENSFSDVEVILTNHEEYIEADTVEDVVWIFHWNDNKIKNDVQAGDIYYRYTYNVLTKKLKGFKPICPLCRNIYLGEEGQEQRFCDQCDSWIHTKCLEKAKVESSSAEDACQIFLKGQHGEGDYSLKGIDRDGLLATLMTPIVRPKACRIQGNAISVLAVRRTVEHRERMTKEMRAWVRDMAPKVEERRMETFYVCPNPGCKSPM</sequence>
<dbReference type="AlphaFoldDB" id="A0A4Y7PG73"/>
<reference evidence="2 3" key="1">
    <citation type="submission" date="2018-06" db="EMBL/GenBank/DDBJ databases">
        <title>A transcriptomic atlas of mushroom development highlights an independent origin of complex multicellularity.</title>
        <authorList>
            <consortium name="DOE Joint Genome Institute"/>
            <person name="Krizsan K."/>
            <person name="Almasi E."/>
            <person name="Merenyi Z."/>
            <person name="Sahu N."/>
            <person name="Viragh M."/>
            <person name="Koszo T."/>
            <person name="Mondo S."/>
            <person name="Kiss B."/>
            <person name="Balint B."/>
            <person name="Kues U."/>
            <person name="Barry K."/>
            <person name="Hegedus J.C."/>
            <person name="Henrissat B."/>
            <person name="Johnson J."/>
            <person name="Lipzen A."/>
            <person name="Ohm R."/>
            <person name="Nagy I."/>
            <person name="Pangilinan J."/>
            <person name="Yan J."/>
            <person name="Xiong Y."/>
            <person name="Grigoriev I.V."/>
            <person name="Hibbett D.S."/>
            <person name="Nagy L.G."/>
        </authorList>
    </citation>
    <scope>NUCLEOTIDE SEQUENCE [LARGE SCALE GENOMIC DNA]</scope>
    <source>
        <strain evidence="2 3">SZMC22713</strain>
    </source>
</reference>
<dbReference type="OrthoDB" id="2637047at2759"/>
<evidence type="ECO:0000313" key="2">
    <source>
        <dbReference type="EMBL" id="TDL14058.1"/>
    </source>
</evidence>
<organism evidence="2 3">
    <name type="scientific">Rickenella mellea</name>
    <dbReference type="NCBI Taxonomy" id="50990"/>
    <lineage>
        <taxon>Eukaryota</taxon>
        <taxon>Fungi</taxon>
        <taxon>Dikarya</taxon>
        <taxon>Basidiomycota</taxon>
        <taxon>Agaricomycotina</taxon>
        <taxon>Agaricomycetes</taxon>
        <taxon>Hymenochaetales</taxon>
        <taxon>Rickenellaceae</taxon>
        <taxon>Rickenella</taxon>
    </lineage>
</organism>
<evidence type="ECO:0000313" key="3">
    <source>
        <dbReference type="Proteomes" id="UP000294933"/>
    </source>
</evidence>
<dbReference type="Gene3D" id="2.30.30.490">
    <property type="match status" value="1"/>
</dbReference>
<dbReference type="VEuPathDB" id="FungiDB:BD410DRAFT_810034"/>
<dbReference type="InterPro" id="IPR011011">
    <property type="entry name" value="Znf_FYVE_PHD"/>
</dbReference>
<dbReference type="SUPFAM" id="SSF57903">
    <property type="entry name" value="FYVE/PHD zinc finger"/>
    <property type="match status" value="1"/>
</dbReference>
<feature type="region of interest" description="Disordered" evidence="1">
    <location>
        <begin position="1"/>
        <end position="44"/>
    </location>
</feature>
<gene>
    <name evidence="2" type="ORF">BD410DRAFT_810034</name>
</gene>
<keyword evidence="3" id="KW-1185">Reference proteome</keyword>
<name>A0A4Y7PG73_9AGAM</name>
<proteinExistence type="predicted"/>
<accession>A0A4Y7PG73</accession>